<proteinExistence type="predicted"/>
<evidence type="ECO:0000313" key="2">
    <source>
        <dbReference type="Proteomes" id="UP001062846"/>
    </source>
</evidence>
<name>A0ACC0LU39_RHOML</name>
<protein>
    <submittedName>
        <fullName evidence="1">Uncharacterized protein</fullName>
    </submittedName>
</protein>
<accession>A0ACC0LU39</accession>
<evidence type="ECO:0000313" key="1">
    <source>
        <dbReference type="EMBL" id="KAI8532323.1"/>
    </source>
</evidence>
<comment type="caution">
    <text evidence="1">The sequence shown here is derived from an EMBL/GenBank/DDBJ whole genome shotgun (WGS) entry which is preliminary data.</text>
</comment>
<dbReference type="EMBL" id="CM046398">
    <property type="protein sequence ID" value="KAI8532323.1"/>
    <property type="molecule type" value="Genomic_DNA"/>
</dbReference>
<reference evidence="1" key="1">
    <citation type="submission" date="2022-02" db="EMBL/GenBank/DDBJ databases">
        <title>Plant Genome Project.</title>
        <authorList>
            <person name="Zhang R.-G."/>
        </authorList>
    </citation>
    <scope>NUCLEOTIDE SEQUENCE</scope>
    <source>
        <strain evidence="1">AT1</strain>
    </source>
</reference>
<sequence>MTTRNKRARIVKGSKSGVQRSKAAVGKRQRVEEGSKAGIEGSSMEGECTHANPYLLFLDDYIKKAKSANKSARFIVAQCSKPAGAQWKKMTDEEKAPYMEMAKQRKGRMNKQIPKAKKKNALPVFFCRCSPLKLVKVNAALTKDQQDAVDKLGFGSMLQLKCRMLNRDFISRLVKHFNPVTRSLEFGRVRVHTITPDDVRRALGLSFGTIPVPTNSQDYHLEHIEKMFGTGEEQTGQEPLKPLKRGVTFSMMQAVFKEKKADVKFQMAYVLFVLSCFLCPTTKDVAATKFYPAVHDIIQTPTYAWAEFVLDWLANEIGKYKKRSAKGKKDVVGVAGCVLLLMLIYFDKQPMGMKVGSEGQPLIKSWTPKLIKERIAKEETLELVDPISDRFPEPSYRHPYVIAAFHDLKKYFVNQMQHLDVMDKALMGDVPQTQTRTPSRTKASSKRKNRNEDEDDVDMGDLDDYPSTSTVNPKKVSHGVDVEDVDGSRMSGIFLAREMPFYSPEQEIADVVQHVEHVEVEQHTVMEKYGDKQGEQEEDEDDEEQEEDEEEEEEEEEDDDDDDDEEGEGEGQGQGEGEGEEEEEVEKQEQVSFTPPMNKGPHTRLQNRKSGTRPSTKRGKRTLKPSQATRTPYVAPPEVKLSKLTRQESQVWAYVMQPPNKTTEDSKSLCKQLFLPVLLTDIEHWYCVVVNLVDKRIEVLDSMELRSTDKNVATRTVILRHVLMLQDHVGNDAIEVRKRLLVRLVLSPHNQLRELVLTRFVK</sequence>
<dbReference type="Proteomes" id="UP001062846">
    <property type="component" value="Chromosome 11"/>
</dbReference>
<organism evidence="1 2">
    <name type="scientific">Rhododendron molle</name>
    <name type="common">Chinese azalea</name>
    <name type="synonym">Azalea mollis</name>
    <dbReference type="NCBI Taxonomy" id="49168"/>
    <lineage>
        <taxon>Eukaryota</taxon>
        <taxon>Viridiplantae</taxon>
        <taxon>Streptophyta</taxon>
        <taxon>Embryophyta</taxon>
        <taxon>Tracheophyta</taxon>
        <taxon>Spermatophyta</taxon>
        <taxon>Magnoliopsida</taxon>
        <taxon>eudicotyledons</taxon>
        <taxon>Gunneridae</taxon>
        <taxon>Pentapetalae</taxon>
        <taxon>asterids</taxon>
        <taxon>Ericales</taxon>
        <taxon>Ericaceae</taxon>
        <taxon>Ericoideae</taxon>
        <taxon>Rhodoreae</taxon>
        <taxon>Rhododendron</taxon>
    </lineage>
</organism>
<gene>
    <name evidence="1" type="ORF">RHMOL_Rhmol11G0205000</name>
</gene>
<keyword evidence="2" id="KW-1185">Reference proteome</keyword>